<evidence type="ECO:0000313" key="2">
    <source>
        <dbReference type="EMBL" id="RHY16307.1"/>
    </source>
</evidence>
<accession>A0A3R6WDP0</accession>
<feature type="non-terminal residue" evidence="2">
    <location>
        <position position="1"/>
    </location>
</feature>
<dbReference type="Pfam" id="PF00668">
    <property type="entry name" value="Condensation"/>
    <property type="match status" value="2"/>
</dbReference>
<keyword evidence="3" id="KW-1185">Reference proteome</keyword>
<evidence type="ECO:0000259" key="1">
    <source>
        <dbReference type="PROSITE" id="PS50075"/>
    </source>
</evidence>
<dbReference type="InterPro" id="IPR036736">
    <property type="entry name" value="ACP-like_sf"/>
</dbReference>
<dbReference type="PANTHER" id="PTHR45398">
    <property type="match status" value="1"/>
</dbReference>
<dbReference type="VEuPathDB" id="FungiDB:H310_10173"/>
<gene>
    <name evidence="2" type="ORF">DYB32_010657</name>
</gene>
<sequence length="706" mass="79172">SAVEALATASEKRMAQIWSDVLGVSLHDIGRRTSFFALGGDSISALRVVSASKQAGLMLRASDVMKNPILACMNRVAQAVNDMGVRAVVESCGLVPLTPIQVLSFNHQWENIHFWNLSITRECCQRIEIGALRQAVEQLTSHHDMLRARFQCTNSKWTQYILKECDAGVPMVEFVAIDGVADLESAILAREQTLHLTEGPLFRVALLETPDRSQYIHWTLHHTITDLVSWRILLGDLQLLLTKKALGPKTTSFQEWSTRLHNQAAEWDPSLWSRYLGDDLVPPANSTYVLHPLVHPPHLVVSDFDTTHHRIHLAAAVAMNLNKANETYGTNIQELALAALTGAWSELHRVGNASKRVDLCVMLEGHGRESWDATLDVSNTVGWFTNEFPVVLSGLDNIADLVRHVKETLRAVPHHGLSYGAIKYLAPKTDRTQEIQRHRRHNLSFNYTGRFQEMDAADSMFRPVHGLDIPQKDQSEQGFSPGSVVVSHADNTLVLDLNVPAWLMPEEDVRKCGTLWCRWMDDVVTHCLDSTTVGGRTLSDLPLLQSNETIDAVETEMLTTLRLRPLDVEDIYPVTPLQSGLLVALMADPAEYVLQIVLDFRGTDELSYVKQCWHNVSSNIPFLRTTFMSTSYGMFQAVAKADWSEWTMLDEQPWPASDLENCTETFLATDRRRGFPFPSKSFHRFTGVHVSGTFAVLGFPILPLCR</sequence>
<dbReference type="SUPFAM" id="SSF52777">
    <property type="entry name" value="CoA-dependent acyltransferases"/>
    <property type="match status" value="3"/>
</dbReference>
<dbReference type="Gene3D" id="3.30.559.10">
    <property type="entry name" value="Chloramphenicol acetyltransferase-like domain"/>
    <property type="match status" value="2"/>
</dbReference>
<dbReference type="InterPro" id="IPR023213">
    <property type="entry name" value="CAT-like_dom_sf"/>
</dbReference>
<name>A0A3R6WDP0_9STRA</name>
<dbReference type="GO" id="GO:0003824">
    <property type="term" value="F:catalytic activity"/>
    <property type="evidence" value="ECO:0007669"/>
    <property type="project" value="InterPro"/>
</dbReference>
<dbReference type="InterPro" id="IPR001242">
    <property type="entry name" value="Condensation_dom"/>
</dbReference>
<dbReference type="AlphaFoldDB" id="A0A3R6WDP0"/>
<comment type="caution">
    <text evidence="2">The sequence shown here is derived from an EMBL/GenBank/DDBJ whole genome shotgun (WGS) entry which is preliminary data.</text>
</comment>
<dbReference type="PROSITE" id="PS50075">
    <property type="entry name" value="CARRIER"/>
    <property type="match status" value="1"/>
</dbReference>
<dbReference type="SUPFAM" id="SSF47336">
    <property type="entry name" value="ACP-like"/>
    <property type="match status" value="1"/>
</dbReference>
<dbReference type="PANTHER" id="PTHR45398:SF1">
    <property type="entry name" value="ENZYME, PUTATIVE (JCVI)-RELATED"/>
    <property type="match status" value="1"/>
</dbReference>
<evidence type="ECO:0000313" key="3">
    <source>
        <dbReference type="Proteomes" id="UP000285060"/>
    </source>
</evidence>
<dbReference type="Pfam" id="PF00550">
    <property type="entry name" value="PP-binding"/>
    <property type="match status" value="1"/>
</dbReference>
<dbReference type="Gene3D" id="3.30.559.30">
    <property type="entry name" value="Nonribosomal peptide synthetase, condensation domain"/>
    <property type="match status" value="1"/>
</dbReference>
<dbReference type="EMBL" id="QUSY01003764">
    <property type="protein sequence ID" value="RHY16307.1"/>
    <property type="molecule type" value="Genomic_DNA"/>
</dbReference>
<organism evidence="2 3">
    <name type="scientific">Aphanomyces invadans</name>
    <dbReference type="NCBI Taxonomy" id="157072"/>
    <lineage>
        <taxon>Eukaryota</taxon>
        <taxon>Sar</taxon>
        <taxon>Stramenopiles</taxon>
        <taxon>Oomycota</taxon>
        <taxon>Saprolegniomycetes</taxon>
        <taxon>Saprolegniales</taxon>
        <taxon>Verrucalvaceae</taxon>
        <taxon>Aphanomyces</taxon>
    </lineage>
</organism>
<feature type="domain" description="Carrier" evidence="1">
    <location>
        <begin position="5"/>
        <end position="81"/>
    </location>
</feature>
<dbReference type="Proteomes" id="UP000285060">
    <property type="component" value="Unassembled WGS sequence"/>
</dbReference>
<reference evidence="2 3" key="1">
    <citation type="submission" date="2018-08" db="EMBL/GenBank/DDBJ databases">
        <title>Aphanomyces genome sequencing and annotation.</title>
        <authorList>
            <person name="Minardi D."/>
            <person name="Oidtmann B."/>
            <person name="Van Der Giezen M."/>
            <person name="Studholme D.J."/>
        </authorList>
    </citation>
    <scope>NUCLEOTIDE SEQUENCE [LARGE SCALE GENOMIC DNA]</scope>
    <source>
        <strain evidence="2 3">NJM0002</strain>
    </source>
</reference>
<protein>
    <recommendedName>
        <fullName evidence="1">Carrier domain-containing protein</fullName>
    </recommendedName>
</protein>
<dbReference type="InterPro" id="IPR009081">
    <property type="entry name" value="PP-bd_ACP"/>
</dbReference>
<proteinExistence type="predicted"/>
<dbReference type="Gene3D" id="1.10.1200.10">
    <property type="entry name" value="ACP-like"/>
    <property type="match status" value="1"/>
</dbReference>